<dbReference type="InterPro" id="IPR001130">
    <property type="entry name" value="TatD-like"/>
</dbReference>
<keyword evidence="2" id="KW-0378">Hydrolase</keyword>
<dbReference type="OrthoDB" id="9810005at2"/>
<evidence type="ECO:0000256" key="3">
    <source>
        <dbReference type="PIRSR" id="PIRSR005902-1"/>
    </source>
</evidence>
<dbReference type="Pfam" id="PF01026">
    <property type="entry name" value="TatD_DNase"/>
    <property type="match status" value="1"/>
</dbReference>
<feature type="binding site" evidence="3">
    <location>
        <position position="8"/>
    </location>
    <ligand>
        <name>a divalent metal cation</name>
        <dbReference type="ChEBI" id="CHEBI:60240"/>
        <label>1</label>
    </ligand>
</feature>
<dbReference type="GO" id="GO:0046872">
    <property type="term" value="F:metal ion binding"/>
    <property type="evidence" value="ECO:0007669"/>
    <property type="project" value="UniProtKB-KW"/>
</dbReference>
<dbReference type="Proteomes" id="UP000283896">
    <property type="component" value="Unassembled WGS sequence"/>
</dbReference>
<dbReference type="STRING" id="69896.S284_00530"/>
<accession>A0A421NYV9</accession>
<dbReference type="CDD" id="cd01310">
    <property type="entry name" value="TatD_DNAse"/>
    <property type="match status" value="1"/>
</dbReference>
<dbReference type="EMBL" id="MPBG01000001">
    <property type="protein sequence ID" value="RMI89188.1"/>
    <property type="molecule type" value="Genomic_DNA"/>
</dbReference>
<proteinExistence type="predicted"/>
<organism evidence="4 6">
    <name type="scientific">Candidatus Phytoplasma solani</name>
    <dbReference type="NCBI Taxonomy" id="69896"/>
    <lineage>
        <taxon>Bacteria</taxon>
        <taxon>Bacillati</taxon>
        <taxon>Mycoplasmatota</taxon>
        <taxon>Mollicutes</taxon>
        <taxon>Acholeplasmatales</taxon>
        <taxon>Acholeplasmataceae</taxon>
        <taxon>Candidatus Phytoplasma</taxon>
        <taxon>16SrXII (Stolbur group)</taxon>
    </lineage>
</organism>
<feature type="binding site" evidence="3">
    <location>
        <position position="200"/>
    </location>
    <ligand>
        <name>a divalent metal cation</name>
        <dbReference type="ChEBI" id="CHEBI:60240"/>
        <label>1</label>
    </ligand>
</feature>
<dbReference type="AlphaFoldDB" id="A0A421NYV9"/>
<dbReference type="PROSITE" id="PS01137">
    <property type="entry name" value="TATD_1"/>
    <property type="match status" value="1"/>
</dbReference>
<reference evidence="6" key="1">
    <citation type="submission" date="2016-11" db="EMBL/GenBank/DDBJ databases">
        <title>Genome sequence of Candidatus Phytoplasma solani strain SA-1.</title>
        <authorList>
            <person name="Haryono M."/>
            <person name="Samarzija I."/>
            <person name="Seruga Music M."/>
            <person name="Hogenhout S."/>
            <person name="Kuo C.-H."/>
        </authorList>
    </citation>
    <scope>NUCLEOTIDE SEQUENCE [LARGE SCALE GENOMIC DNA]</scope>
    <source>
        <strain evidence="6">SA-1</strain>
    </source>
</reference>
<dbReference type="GO" id="GO:0004536">
    <property type="term" value="F:DNA nuclease activity"/>
    <property type="evidence" value="ECO:0007669"/>
    <property type="project" value="InterPro"/>
</dbReference>
<name>A0A421NYV9_9MOLU</name>
<dbReference type="PIRSF" id="PIRSF005902">
    <property type="entry name" value="DNase_TatD"/>
    <property type="match status" value="1"/>
</dbReference>
<dbReference type="InterPro" id="IPR015991">
    <property type="entry name" value="TatD/YcfH-like"/>
</dbReference>
<gene>
    <name evidence="4" type="primary">tatD</name>
    <name evidence="4" type="ORF">PSSA1_v1c0680</name>
    <name evidence="5" type="ORF">PSSA1_v1c0860</name>
</gene>
<dbReference type="NCBIfam" id="TIGR00010">
    <property type="entry name" value="YchF/TatD family DNA exonuclease"/>
    <property type="match status" value="1"/>
</dbReference>
<dbReference type="Gene3D" id="3.20.20.140">
    <property type="entry name" value="Metal-dependent hydrolases"/>
    <property type="match status" value="1"/>
</dbReference>
<evidence type="ECO:0000256" key="1">
    <source>
        <dbReference type="ARBA" id="ARBA00022723"/>
    </source>
</evidence>
<evidence type="ECO:0000256" key="2">
    <source>
        <dbReference type="ARBA" id="ARBA00022801"/>
    </source>
</evidence>
<feature type="binding site" evidence="3">
    <location>
        <position position="6"/>
    </location>
    <ligand>
        <name>a divalent metal cation</name>
        <dbReference type="ChEBI" id="CHEBI:60240"/>
        <label>1</label>
    </ligand>
</feature>
<dbReference type="InterPro" id="IPR032466">
    <property type="entry name" value="Metal_Hydrolase"/>
</dbReference>
<dbReference type="GO" id="GO:0016788">
    <property type="term" value="F:hydrolase activity, acting on ester bonds"/>
    <property type="evidence" value="ECO:0007669"/>
    <property type="project" value="InterPro"/>
</dbReference>
<sequence length="256" mass="29589">MLIDTHAHLNLKTYEKDFDEVLKRAFQNDIKKMIVVGMDEKSNQKTFEIANKYPDMMVSFGIHPCSDFSQETPESIVKYLNHPQTVAVGEIGLDLHHRQDNLEIQKKFFQVQIEIAIKFRLPVIIHARKSFEEIYQLLLPYKGQIRGVFHCLVFSEREVKMALELGFYVGIGGVVTFENAKVTHQIAKNTPLDRILLETDAPFLTPFPFQKERNEPAHIKLIADKIAQLRNISLQKVATQTSNNVNELFLKRKNLQ</sequence>
<dbReference type="FunFam" id="3.20.20.140:FF:000005">
    <property type="entry name" value="TatD family hydrolase"/>
    <property type="match status" value="1"/>
</dbReference>
<feature type="binding site" evidence="3">
    <location>
        <position position="150"/>
    </location>
    <ligand>
        <name>a divalent metal cation</name>
        <dbReference type="ChEBI" id="CHEBI:60240"/>
        <label>2</label>
    </ligand>
</feature>
<evidence type="ECO:0000313" key="5">
    <source>
        <dbReference type="EMBL" id="RMI89206.1"/>
    </source>
</evidence>
<dbReference type="PANTHER" id="PTHR46124:SF2">
    <property type="entry name" value="D-AMINOACYL-TRNA DEACYLASE"/>
    <property type="match status" value="1"/>
</dbReference>
<comment type="caution">
    <text evidence="4">The sequence shown here is derived from an EMBL/GenBank/DDBJ whole genome shotgun (WGS) entry which is preliminary data.</text>
</comment>
<dbReference type="SUPFAM" id="SSF51556">
    <property type="entry name" value="Metallo-dependent hydrolases"/>
    <property type="match status" value="1"/>
</dbReference>
<dbReference type="KEGG" id="psol:S284_00530"/>
<dbReference type="RefSeq" id="WP_023161176.1">
    <property type="nucleotide sequence ID" value="NC_022588.1"/>
</dbReference>
<reference evidence="4" key="2">
    <citation type="journal article" date="2019" name="Syst. Appl. Microbiol.">
        <title>The genome of 'Candidatus Phytoplasma solani' strain SA-1 is highly dynamic and prone to adopting foreign sequences.</title>
        <authorList>
            <person name="Music M.S."/>
            <person name="Samarzija I."/>
            <person name="Hogenhout S.A."/>
            <person name="Haryono M."/>
            <person name="Cho S.T."/>
            <person name="Kuo C.H."/>
        </authorList>
    </citation>
    <scope>NUCLEOTIDE SEQUENCE</scope>
    <source>
        <strain evidence="4">SA-1</strain>
    </source>
</reference>
<dbReference type="PANTHER" id="PTHR46124">
    <property type="entry name" value="D-AMINOACYL-TRNA DEACYLASE"/>
    <property type="match status" value="1"/>
</dbReference>
<evidence type="ECO:0000313" key="4">
    <source>
        <dbReference type="EMBL" id="RMI89188.1"/>
    </source>
</evidence>
<keyword evidence="6" id="KW-1185">Reference proteome</keyword>
<keyword evidence="1 3" id="KW-0479">Metal-binding</keyword>
<dbReference type="InterPro" id="IPR018228">
    <property type="entry name" value="DNase_TatD-rel_CS"/>
</dbReference>
<feature type="binding site" evidence="3">
    <location>
        <position position="90"/>
    </location>
    <ligand>
        <name>a divalent metal cation</name>
        <dbReference type="ChEBI" id="CHEBI:60240"/>
        <label>1</label>
    </ligand>
</feature>
<protein>
    <submittedName>
        <fullName evidence="4">Mg-dependent DNase</fullName>
    </submittedName>
</protein>
<dbReference type="EMBL" id="MPBG01000001">
    <property type="protein sequence ID" value="RMI89206.1"/>
    <property type="molecule type" value="Genomic_DNA"/>
</dbReference>
<evidence type="ECO:0000313" key="6">
    <source>
        <dbReference type="Proteomes" id="UP000283896"/>
    </source>
</evidence>
<feature type="binding site" evidence="3">
    <location>
        <position position="126"/>
    </location>
    <ligand>
        <name>a divalent metal cation</name>
        <dbReference type="ChEBI" id="CHEBI:60240"/>
        <label>2</label>
    </ligand>
</feature>